<dbReference type="AlphaFoldDB" id="A0A367XJ88"/>
<organism evidence="2 3">
    <name type="scientific">Thalassospira xiamenensis</name>
    <dbReference type="NCBI Taxonomy" id="220697"/>
    <lineage>
        <taxon>Bacteria</taxon>
        <taxon>Pseudomonadati</taxon>
        <taxon>Pseudomonadota</taxon>
        <taxon>Alphaproteobacteria</taxon>
        <taxon>Rhodospirillales</taxon>
        <taxon>Thalassospiraceae</taxon>
        <taxon>Thalassospira</taxon>
    </lineage>
</organism>
<feature type="region of interest" description="Disordered" evidence="1">
    <location>
        <begin position="172"/>
        <end position="193"/>
    </location>
</feature>
<accession>A0A367XJ88</accession>
<evidence type="ECO:0000256" key="1">
    <source>
        <dbReference type="SAM" id="MobiDB-lite"/>
    </source>
</evidence>
<dbReference type="Proteomes" id="UP000252266">
    <property type="component" value="Unassembled WGS sequence"/>
</dbReference>
<evidence type="ECO:0000313" key="3">
    <source>
        <dbReference type="Proteomes" id="UP000252266"/>
    </source>
</evidence>
<dbReference type="InterPro" id="IPR014972">
    <property type="entry name" value="Phage_Mu_Gp37"/>
</dbReference>
<gene>
    <name evidence="2" type="ORF">TH44_03135</name>
</gene>
<evidence type="ECO:0008006" key="4">
    <source>
        <dbReference type="Google" id="ProtNLM"/>
    </source>
</evidence>
<dbReference type="Pfam" id="PF08873">
    <property type="entry name" value="Phage_Mu_Gp37"/>
    <property type="match status" value="1"/>
</dbReference>
<dbReference type="EMBL" id="JPWJ01000001">
    <property type="protein sequence ID" value="RCK53200.1"/>
    <property type="molecule type" value="Genomic_DNA"/>
</dbReference>
<reference evidence="2 3" key="1">
    <citation type="submission" date="2014-07" db="EMBL/GenBank/DDBJ databases">
        <title>Draft genome sequence of Thalassospira xiamenensis IB13.</title>
        <authorList>
            <person name="Lai Q."/>
            <person name="Shao Z."/>
        </authorList>
    </citation>
    <scope>NUCLEOTIDE SEQUENCE [LARGE SCALE GENOMIC DNA]</scope>
    <source>
        <strain evidence="2 3">IB13</strain>
    </source>
</reference>
<name>A0A367XJ88_9PROT</name>
<sequence length="193" mass="21070">MIATLEQALKDRLIEYRDAKGLKIVVDTYSGQLDEDLLRELAGKAPAIYVTFSGMSPARKMRSGVHSFEATFVLIVAGKSANDEHARGGGRGGKIVGAFEMIDFSFFATCDLDHELLDRAFEPQRVTNLFNAKVGREYLAVYGLALTCRLSVSADWGIAELDDLETIHHTAAIGGEGSPVMETDLPQTEEEEA</sequence>
<protein>
    <recommendedName>
        <fullName evidence="4">Mu-like prophage protein gp37</fullName>
    </recommendedName>
</protein>
<proteinExistence type="predicted"/>
<comment type="caution">
    <text evidence="2">The sequence shown here is derived from an EMBL/GenBank/DDBJ whole genome shotgun (WGS) entry which is preliminary data.</text>
</comment>
<evidence type="ECO:0000313" key="2">
    <source>
        <dbReference type="EMBL" id="RCK53200.1"/>
    </source>
</evidence>
<dbReference type="RefSeq" id="WP_062961190.1">
    <property type="nucleotide sequence ID" value="NZ_JPWJ01000001.1"/>
</dbReference>